<accession>A0A1M6GVN4</accession>
<evidence type="ECO:0000256" key="1">
    <source>
        <dbReference type="SAM" id="MobiDB-lite"/>
    </source>
</evidence>
<name>A0A1M6GVN4_9FIRM</name>
<evidence type="ECO:0000313" key="3">
    <source>
        <dbReference type="EMBL" id="SHJ13965.1"/>
    </source>
</evidence>
<evidence type="ECO:0000313" key="4">
    <source>
        <dbReference type="Proteomes" id="UP000184442"/>
    </source>
</evidence>
<dbReference type="Pfam" id="PF09723">
    <property type="entry name" value="Zn_ribbon_8"/>
    <property type="match status" value="1"/>
</dbReference>
<dbReference type="OrthoDB" id="9813321at2"/>
<dbReference type="SMART" id="SM00834">
    <property type="entry name" value="CxxC_CXXC_SSSS"/>
    <property type="match status" value="1"/>
</dbReference>
<reference evidence="3 4" key="1">
    <citation type="submission" date="2016-11" db="EMBL/GenBank/DDBJ databases">
        <authorList>
            <person name="Jaros S."/>
            <person name="Januszkiewicz K."/>
            <person name="Wedrychowicz H."/>
        </authorList>
    </citation>
    <scope>NUCLEOTIDE SEQUENCE [LARGE SCALE GENOMIC DNA]</scope>
    <source>
        <strain evidence="3 4">DSM 19022</strain>
    </source>
</reference>
<proteinExistence type="predicted"/>
<dbReference type="Proteomes" id="UP000184442">
    <property type="component" value="Unassembled WGS sequence"/>
</dbReference>
<dbReference type="AlphaFoldDB" id="A0A1M6GVN4"/>
<feature type="region of interest" description="Disordered" evidence="1">
    <location>
        <begin position="48"/>
        <end position="68"/>
    </location>
</feature>
<feature type="compositionally biased region" description="Gly residues" evidence="1">
    <location>
        <begin position="53"/>
        <end position="68"/>
    </location>
</feature>
<protein>
    <submittedName>
        <fullName evidence="3">Putative regulatory protein, FmdB family</fullName>
    </submittedName>
</protein>
<dbReference type="InterPro" id="IPR013429">
    <property type="entry name" value="Regulatory_FmdB_Zinc_ribbon"/>
</dbReference>
<gene>
    <name evidence="3" type="ORF">SAMN02745176_02535</name>
</gene>
<sequence length="68" mass="7187">MAALDFKCNDCGEKFFEIVNSSNRDKVVCPKCQSKNIRQVFEGKCQTSRSSKGGSGCGGSCGTCGGCH</sequence>
<evidence type="ECO:0000259" key="2">
    <source>
        <dbReference type="SMART" id="SM00834"/>
    </source>
</evidence>
<dbReference type="RefSeq" id="WP_073026554.1">
    <property type="nucleotide sequence ID" value="NZ_FQZS01000017.1"/>
</dbReference>
<dbReference type="NCBIfam" id="TIGR02605">
    <property type="entry name" value="CxxC_CxxC_SSSS"/>
    <property type="match status" value="1"/>
</dbReference>
<keyword evidence="4" id="KW-1185">Reference proteome</keyword>
<dbReference type="Gene3D" id="2.20.28.30">
    <property type="entry name" value="RNA polymerase ii, chain L"/>
    <property type="match status" value="1"/>
</dbReference>
<organism evidence="3 4">
    <name type="scientific">Lutispora thermophila DSM 19022</name>
    <dbReference type="NCBI Taxonomy" id="1122184"/>
    <lineage>
        <taxon>Bacteria</taxon>
        <taxon>Bacillati</taxon>
        <taxon>Bacillota</taxon>
        <taxon>Clostridia</taxon>
        <taxon>Lutisporales</taxon>
        <taxon>Lutisporaceae</taxon>
        <taxon>Lutispora</taxon>
    </lineage>
</organism>
<dbReference type="STRING" id="1122184.SAMN02745176_02535"/>
<dbReference type="EMBL" id="FQZS01000017">
    <property type="protein sequence ID" value="SHJ13965.1"/>
    <property type="molecule type" value="Genomic_DNA"/>
</dbReference>
<feature type="domain" description="Putative regulatory protein FmdB zinc ribbon" evidence="2">
    <location>
        <begin position="1"/>
        <end position="42"/>
    </location>
</feature>